<dbReference type="InterPro" id="IPR052942">
    <property type="entry name" value="LPS_cholinephosphotransferase"/>
</dbReference>
<reference evidence="3" key="1">
    <citation type="submission" date="2016-06" db="EMBL/GenBank/DDBJ databases">
        <authorList>
            <person name="Chen W."/>
            <person name="Hasegawa D.K."/>
        </authorList>
    </citation>
    <scope>NUCLEOTIDE SEQUENCE [LARGE SCALE GENOMIC DNA]</scope>
    <source>
        <strain evidence="3">MEAM1</strain>
    </source>
</reference>
<protein>
    <recommendedName>
        <fullName evidence="1">LicD/FKTN/FKRP nucleotidyltransferase domain-containing protein</fullName>
    </recommendedName>
</protein>
<dbReference type="PANTHER" id="PTHR43404:SF2">
    <property type="entry name" value="LIPOPOLYSACCHARIDE CHOLINEPHOSPHOTRANSFERASE LICD"/>
    <property type="match status" value="1"/>
</dbReference>
<dbReference type="AlphaFoldDB" id="A0A249E0C2"/>
<name>A0A249E0C2_9ENTR</name>
<sequence length="278" mass="33389">MEKSVLRQAQLLLLEGLKEIDRICNKHSINYWIDSGTLLGAKRHGGFIPWDDDIDICMTRKDYNRFIDICSEELNQKKYFLQTVKSDPYYININVPCKLRILKTKTIQKFEIKYQCYDERAQNGLFIDIFPFDKYSKNNLIKKHIEKSLSVLFFIKLISYFNDFKKIKGIKRLVSPFIKYIGKMIPRNFLISITTKIAHKMSLRKINYIYAPCIEFIWLFKVTFEENEIFPLKEIKFEDAIFKCPNDLHKYLVKYYGDSYMELPPENKREYHFEKIEL</sequence>
<dbReference type="Proteomes" id="UP000216438">
    <property type="component" value="Chromosome"/>
</dbReference>
<dbReference type="PANTHER" id="PTHR43404">
    <property type="entry name" value="LIPOPOLYSACCHARIDE CHOLINEPHOSPHOTRANSFERASE LICD"/>
    <property type="match status" value="1"/>
</dbReference>
<dbReference type="OrthoDB" id="9786100at2"/>
<feature type="domain" description="LicD/FKTN/FKRP nucleotidyltransferase" evidence="1">
    <location>
        <begin position="24"/>
        <end position="257"/>
    </location>
</feature>
<organism evidence="2 3">
    <name type="scientific">Candidatus Hamiltonella defensa</name>
    <name type="common">Bemisia tabaci</name>
    <dbReference type="NCBI Taxonomy" id="672795"/>
    <lineage>
        <taxon>Bacteria</taxon>
        <taxon>Pseudomonadati</taxon>
        <taxon>Pseudomonadota</taxon>
        <taxon>Gammaproteobacteria</taxon>
        <taxon>Enterobacterales</taxon>
        <taxon>Enterobacteriaceae</taxon>
        <taxon>aphid secondary symbionts</taxon>
        <taxon>Candidatus Williamhamiltonella</taxon>
    </lineage>
</organism>
<dbReference type="InterPro" id="IPR007074">
    <property type="entry name" value="LicD/FKTN/FKRP_NTP_transf"/>
</dbReference>
<evidence type="ECO:0000313" key="2">
    <source>
        <dbReference type="EMBL" id="ASX27039.1"/>
    </source>
</evidence>
<proteinExistence type="predicted"/>
<gene>
    <name evidence="2" type="ORF">BA171_04490</name>
</gene>
<dbReference type="Pfam" id="PF04991">
    <property type="entry name" value="LicD"/>
    <property type="match status" value="1"/>
</dbReference>
<accession>A0A249E0C2</accession>
<reference evidence="2 3" key="2">
    <citation type="submission" date="2017-09" db="EMBL/GenBank/DDBJ databases">
        <title>The genome of whitefly Bemisia tabaci, a global crop pest, provides novel insights into virus transmission, host adaptation and insecticide resistance.</title>
        <authorList>
            <person name="Kaur N."/>
            <person name="Kliot A."/>
            <person name="Pinheiro P.V."/>
            <person name="Luan J."/>
            <person name="Zheng Y."/>
            <person name="Liu W."/>
            <person name="Sun H."/>
            <person name="Yang X."/>
            <person name="Xu Y."/>
            <person name="Luo Y."/>
            <person name="Kruse A."/>
            <person name="Fisher T.W."/>
            <person name="Nelson D.R."/>
            <person name="Elimelech M."/>
            <person name="MacCoss M."/>
            <person name="Johnson R."/>
            <person name="Cohen E."/>
            <person name="Hunter W.B."/>
            <person name="Brown J.K."/>
            <person name="Jander G."/>
            <person name="Cilia M."/>
            <person name="Douglas A.E."/>
            <person name="Ghanim M."/>
            <person name="Simmons A.M."/>
            <person name="Wintermantel W.M."/>
            <person name="Ling K.-S."/>
            <person name="Fei Z."/>
        </authorList>
    </citation>
    <scope>NUCLEOTIDE SEQUENCE [LARGE SCALE GENOMIC DNA]</scope>
    <source>
        <strain evidence="2 3">MEAM1</strain>
    </source>
</reference>
<dbReference type="EMBL" id="CP016303">
    <property type="protein sequence ID" value="ASX27039.1"/>
    <property type="molecule type" value="Genomic_DNA"/>
</dbReference>
<dbReference type="GO" id="GO:0009100">
    <property type="term" value="P:glycoprotein metabolic process"/>
    <property type="evidence" value="ECO:0007669"/>
    <property type="project" value="UniProtKB-ARBA"/>
</dbReference>
<evidence type="ECO:0000313" key="3">
    <source>
        <dbReference type="Proteomes" id="UP000216438"/>
    </source>
</evidence>
<evidence type="ECO:0000259" key="1">
    <source>
        <dbReference type="Pfam" id="PF04991"/>
    </source>
</evidence>